<evidence type="ECO:0000256" key="1">
    <source>
        <dbReference type="ARBA" id="ARBA00007409"/>
    </source>
</evidence>
<keyword evidence="7" id="KW-1185">Reference proteome</keyword>
<dbReference type="EMBL" id="LXKA01000360">
    <property type="protein sequence ID" value="OAJ53417.1"/>
    <property type="molecule type" value="Genomic_DNA"/>
</dbReference>
<dbReference type="Pfam" id="PF00043">
    <property type="entry name" value="GST_C"/>
    <property type="match status" value="1"/>
</dbReference>
<keyword evidence="2 5" id="KW-0808">Transferase</keyword>
<dbReference type="InterPro" id="IPR040079">
    <property type="entry name" value="Glutathione_S-Trfase"/>
</dbReference>
<organism evidence="5 8">
    <name type="scientific">Paraburkholderia ginsengiterrae</name>
    <dbReference type="NCBI Taxonomy" id="1462993"/>
    <lineage>
        <taxon>Bacteria</taxon>
        <taxon>Pseudomonadati</taxon>
        <taxon>Pseudomonadota</taxon>
        <taxon>Betaproteobacteria</taxon>
        <taxon>Burkholderiales</taxon>
        <taxon>Burkholderiaceae</taxon>
        <taxon>Paraburkholderia</taxon>
    </lineage>
</organism>
<evidence type="ECO:0000259" key="3">
    <source>
        <dbReference type="PROSITE" id="PS50404"/>
    </source>
</evidence>
<dbReference type="Proteomes" id="UP000078116">
    <property type="component" value="Unassembled WGS sequence"/>
</dbReference>
<sequence>MIQILGKTSSINVRKVLWTCAELALPFEQENWGSGFRATGVPEFLALNPNAMVPVIKDGEFVLWESNSIIRYLAGRYQGESLDLLYPRDPCERARCDQWIDWQASELNRAWSYAFLALVRHSPAHQDPRQIELSAANWARHMGIVENQLEKTGAFIAGPAFSLADIPIALSINRWLETPVEHGGMPAVTAYMERLGAREGFRKYCRNGTP</sequence>
<dbReference type="SFLD" id="SFLDG01150">
    <property type="entry name" value="Main.1:_Beta-like"/>
    <property type="match status" value="1"/>
</dbReference>
<dbReference type="InterPro" id="IPR036282">
    <property type="entry name" value="Glutathione-S-Trfase_C_sf"/>
</dbReference>
<dbReference type="FunFam" id="3.40.30.10:FF:000039">
    <property type="entry name" value="Glutathione S-transferase domain"/>
    <property type="match status" value="1"/>
</dbReference>
<dbReference type="PANTHER" id="PTHR44051:SF19">
    <property type="entry name" value="DISULFIDE-BOND OXIDOREDUCTASE YFCG"/>
    <property type="match status" value="1"/>
</dbReference>
<proteinExistence type="inferred from homology"/>
<reference evidence="7 8" key="1">
    <citation type="submission" date="2016-04" db="EMBL/GenBank/DDBJ databases">
        <title>Reclassification of Paraburkholderia panaciterrae (Farh et al. 2015) Dobritsa &amp; Samadpour 2016 as a later homotypic synonym of Paraburkholderia ginsengiterrae (Farh et al. 2015) Dobritsa &amp; Samadpour 2016.</title>
        <authorList>
            <person name="Dobritsa A.P."/>
            <person name="Kutumbaka K."/>
            <person name="Samadpour M."/>
        </authorList>
    </citation>
    <scope>NUCLEOTIDE SEQUENCE [LARGE SCALE GENOMIC DNA]</scope>
    <source>
        <strain evidence="5 8">DCY85</strain>
        <strain evidence="6 7">DCY85-1</strain>
    </source>
</reference>
<dbReference type="SFLD" id="SFLDG00358">
    <property type="entry name" value="Main_(cytGST)"/>
    <property type="match status" value="1"/>
</dbReference>
<protein>
    <submittedName>
        <fullName evidence="5">Glutathione S-transferase</fullName>
    </submittedName>
</protein>
<comment type="similarity">
    <text evidence="1">Belongs to the GST superfamily.</text>
</comment>
<feature type="domain" description="GST C-terminal" evidence="4">
    <location>
        <begin position="89"/>
        <end position="210"/>
    </location>
</feature>
<name>A0A1A9MY27_9BURK</name>
<dbReference type="RefSeq" id="WP_064268049.1">
    <property type="nucleotide sequence ID" value="NZ_LXJZ01000172.1"/>
</dbReference>
<dbReference type="PROSITE" id="PS50404">
    <property type="entry name" value="GST_NTER"/>
    <property type="match status" value="1"/>
</dbReference>
<evidence type="ECO:0000313" key="7">
    <source>
        <dbReference type="Proteomes" id="UP000077961"/>
    </source>
</evidence>
<feature type="domain" description="GST N-terminal" evidence="3">
    <location>
        <begin position="1"/>
        <end position="81"/>
    </location>
</feature>
<dbReference type="SFLD" id="SFLDS00019">
    <property type="entry name" value="Glutathione_Transferase_(cytos"/>
    <property type="match status" value="1"/>
</dbReference>
<accession>A0A1A9MY27</accession>
<evidence type="ECO:0000313" key="6">
    <source>
        <dbReference type="EMBL" id="OAJ58883.1"/>
    </source>
</evidence>
<dbReference type="Proteomes" id="UP000077961">
    <property type="component" value="Unassembled WGS sequence"/>
</dbReference>
<dbReference type="InterPro" id="IPR004045">
    <property type="entry name" value="Glutathione_S-Trfase_N"/>
</dbReference>
<dbReference type="AlphaFoldDB" id="A0A1A9MY27"/>
<dbReference type="CDD" id="cd03047">
    <property type="entry name" value="GST_N_2"/>
    <property type="match status" value="1"/>
</dbReference>
<dbReference type="EMBL" id="LXJZ01000172">
    <property type="protein sequence ID" value="OAJ58883.1"/>
    <property type="molecule type" value="Genomic_DNA"/>
</dbReference>
<dbReference type="SUPFAM" id="SSF47616">
    <property type="entry name" value="GST C-terminal domain-like"/>
    <property type="match status" value="1"/>
</dbReference>
<dbReference type="GO" id="GO:0016740">
    <property type="term" value="F:transferase activity"/>
    <property type="evidence" value="ECO:0007669"/>
    <property type="project" value="UniProtKB-KW"/>
</dbReference>
<dbReference type="OrthoDB" id="5958450at2"/>
<dbReference type="STRING" id="1462993.A6V36_29295"/>
<evidence type="ECO:0000256" key="2">
    <source>
        <dbReference type="ARBA" id="ARBA00022679"/>
    </source>
</evidence>
<evidence type="ECO:0000259" key="4">
    <source>
        <dbReference type="PROSITE" id="PS50405"/>
    </source>
</evidence>
<dbReference type="Gene3D" id="3.40.30.10">
    <property type="entry name" value="Glutaredoxin"/>
    <property type="match status" value="1"/>
</dbReference>
<dbReference type="InterPro" id="IPR004046">
    <property type="entry name" value="GST_C"/>
</dbReference>
<dbReference type="InterPro" id="IPR010987">
    <property type="entry name" value="Glutathione-S-Trfase_C-like"/>
</dbReference>
<evidence type="ECO:0000313" key="8">
    <source>
        <dbReference type="Proteomes" id="UP000078116"/>
    </source>
</evidence>
<gene>
    <name evidence="6" type="ORF">A6V36_29295</name>
    <name evidence="5" type="ORF">A6V37_08440</name>
</gene>
<dbReference type="Pfam" id="PF13417">
    <property type="entry name" value="GST_N_3"/>
    <property type="match status" value="1"/>
</dbReference>
<dbReference type="Gene3D" id="1.20.1050.10">
    <property type="match status" value="1"/>
</dbReference>
<comment type="caution">
    <text evidence="5">The sequence shown here is derived from an EMBL/GenBank/DDBJ whole genome shotgun (WGS) entry which is preliminary data.</text>
</comment>
<dbReference type="PROSITE" id="PS50405">
    <property type="entry name" value="GST_CTER"/>
    <property type="match status" value="1"/>
</dbReference>
<dbReference type="PANTHER" id="PTHR44051">
    <property type="entry name" value="GLUTATHIONE S-TRANSFERASE-RELATED"/>
    <property type="match status" value="1"/>
</dbReference>
<dbReference type="SUPFAM" id="SSF52833">
    <property type="entry name" value="Thioredoxin-like"/>
    <property type="match status" value="1"/>
</dbReference>
<dbReference type="InterPro" id="IPR036249">
    <property type="entry name" value="Thioredoxin-like_sf"/>
</dbReference>
<evidence type="ECO:0000313" key="5">
    <source>
        <dbReference type="EMBL" id="OAJ53417.1"/>
    </source>
</evidence>